<dbReference type="Proteomes" id="UP000093053">
    <property type="component" value="Chromosome"/>
</dbReference>
<organism evidence="2 3">
    <name type="scientific">Lentzea guizhouensis</name>
    <dbReference type="NCBI Taxonomy" id="1586287"/>
    <lineage>
        <taxon>Bacteria</taxon>
        <taxon>Bacillati</taxon>
        <taxon>Actinomycetota</taxon>
        <taxon>Actinomycetes</taxon>
        <taxon>Pseudonocardiales</taxon>
        <taxon>Pseudonocardiaceae</taxon>
        <taxon>Lentzea</taxon>
    </lineage>
</organism>
<dbReference type="AlphaFoldDB" id="A0A1B2HT75"/>
<dbReference type="RefSeq" id="WP_065919261.1">
    <property type="nucleotide sequence ID" value="NZ_CP016793.1"/>
</dbReference>
<evidence type="ECO:0000313" key="2">
    <source>
        <dbReference type="EMBL" id="ANZ40924.1"/>
    </source>
</evidence>
<proteinExistence type="predicted"/>
<feature type="compositionally biased region" description="Low complexity" evidence="1">
    <location>
        <begin position="267"/>
        <end position="281"/>
    </location>
</feature>
<dbReference type="KEGG" id="led:BBK82_38015"/>
<sequence length="281" mass="30766">MIGRIYDFLAGSPCGYVWVEADAGLGKTALVAHLARERDWICHFSRYTEGRSVRAGLQNLAAQLVVRHELWKLAPGRLLPDWMCTPAGFERLLVAAADQGDKVVLLVDVADEAETEPGAQPWGLPTHLPAGVFVVGTYRTGSPPARCAAPRAVLRVSAQDEDNLHDMRAHLREHAPAGVHVEDLAARCGGVWVYLRYVLDEIRLGLRRPDDLGDLPGDLRSFYLAHLGRWREHYHWQGTVLPLVSTLAAAEEALPLDSSPACPGRTSAWWSSGASAVSDRS</sequence>
<name>A0A1B2HT75_9PSEU</name>
<dbReference type="OrthoDB" id="3369601at2"/>
<gene>
    <name evidence="2" type="ORF">BBK82_38015</name>
</gene>
<reference evidence="2 3" key="1">
    <citation type="submission" date="2016-07" db="EMBL/GenBank/DDBJ databases">
        <title>Complete genome sequence of the Lentzea guizhouensis DHS C013.</title>
        <authorList>
            <person name="Cao C."/>
        </authorList>
    </citation>
    <scope>NUCLEOTIDE SEQUENCE [LARGE SCALE GENOMIC DNA]</scope>
    <source>
        <strain evidence="2 3">DHS C013</strain>
    </source>
</reference>
<protein>
    <submittedName>
        <fullName evidence="2">Uncharacterized protein</fullName>
    </submittedName>
</protein>
<evidence type="ECO:0000256" key="1">
    <source>
        <dbReference type="SAM" id="MobiDB-lite"/>
    </source>
</evidence>
<feature type="region of interest" description="Disordered" evidence="1">
    <location>
        <begin position="257"/>
        <end position="281"/>
    </location>
</feature>
<accession>A0A1B2HT75</accession>
<dbReference type="EMBL" id="CP016793">
    <property type="protein sequence ID" value="ANZ40924.1"/>
    <property type="molecule type" value="Genomic_DNA"/>
</dbReference>
<evidence type="ECO:0000313" key="3">
    <source>
        <dbReference type="Proteomes" id="UP000093053"/>
    </source>
</evidence>
<dbReference type="STRING" id="1586287.BBK82_38015"/>
<keyword evidence="3" id="KW-1185">Reference proteome</keyword>